<reference evidence="1 2" key="1">
    <citation type="submission" date="2018-04" db="EMBL/GenBank/DDBJ databases">
        <title>Sphingobacterium sp. M46 Genome.</title>
        <authorList>
            <person name="Cheng J."/>
            <person name="Li Y."/>
        </authorList>
    </citation>
    <scope>NUCLEOTIDE SEQUENCE [LARGE SCALE GENOMIC DNA]</scope>
    <source>
        <strain evidence="1 2">M46</strain>
    </source>
</reference>
<sequence>MKPKEIEIEIQKIADPFFKEQGFKYSKKDSGYIKNIGNAAIRYGFSYLERKPDIYYQIYLYITLNEVEDILGKLDGSGIIGVTYVFPQSFFIDREEYVNKNPKFLIADDKDVSEFTTAFVNDYKNEIKDFITDIIKPEKMLEFLLSEIDTGKRYANNIDVLLRALILLKILKDPNFEIRLNEFRNKVSDYAANIKEQYLDLFNRLVKGAY</sequence>
<evidence type="ECO:0000313" key="1">
    <source>
        <dbReference type="EMBL" id="PUV24397.1"/>
    </source>
</evidence>
<dbReference type="RefSeq" id="WP_108634323.1">
    <property type="nucleotide sequence ID" value="NZ_QCXX01000003.1"/>
</dbReference>
<accession>A0A363NUF6</accession>
<evidence type="ECO:0000313" key="2">
    <source>
        <dbReference type="Proteomes" id="UP000250831"/>
    </source>
</evidence>
<dbReference type="EMBL" id="QCXX01000003">
    <property type="protein sequence ID" value="PUV24397.1"/>
    <property type="molecule type" value="Genomic_DNA"/>
</dbReference>
<proteinExistence type="predicted"/>
<dbReference type="OrthoDB" id="1494249at2"/>
<gene>
    <name evidence="1" type="ORF">DCO56_13715</name>
</gene>
<protein>
    <recommendedName>
        <fullName evidence="3">DUF4304 domain-containing protein</fullName>
    </recommendedName>
</protein>
<organism evidence="1 2">
    <name type="scientific">Sphingobacterium athyrii</name>
    <dbReference type="NCBI Taxonomy" id="2152717"/>
    <lineage>
        <taxon>Bacteria</taxon>
        <taxon>Pseudomonadati</taxon>
        <taxon>Bacteroidota</taxon>
        <taxon>Sphingobacteriia</taxon>
        <taxon>Sphingobacteriales</taxon>
        <taxon>Sphingobacteriaceae</taxon>
        <taxon>Sphingobacterium</taxon>
    </lineage>
</organism>
<dbReference type="AlphaFoldDB" id="A0A363NUF6"/>
<keyword evidence="2" id="KW-1185">Reference proteome</keyword>
<comment type="caution">
    <text evidence="1">The sequence shown here is derived from an EMBL/GenBank/DDBJ whole genome shotgun (WGS) entry which is preliminary data.</text>
</comment>
<dbReference type="Proteomes" id="UP000250831">
    <property type="component" value="Unassembled WGS sequence"/>
</dbReference>
<name>A0A363NUF6_9SPHI</name>
<evidence type="ECO:0008006" key="3">
    <source>
        <dbReference type="Google" id="ProtNLM"/>
    </source>
</evidence>